<dbReference type="AlphaFoldDB" id="A0A849SQY6"/>
<dbReference type="Pfam" id="PF00573">
    <property type="entry name" value="Ribosomal_L4"/>
    <property type="match status" value="1"/>
</dbReference>
<dbReference type="HAMAP" id="MF_01328_B">
    <property type="entry name" value="Ribosomal_uL4_B"/>
    <property type="match status" value="1"/>
</dbReference>
<name>A0A849SQY6_UNCEI</name>
<reference evidence="7 8" key="1">
    <citation type="submission" date="2020-04" db="EMBL/GenBank/DDBJ databases">
        <title>Metagenomic profiling of ammonia- and methane-oxidizing microorganisms in a Dutch drinking water treatment plant.</title>
        <authorList>
            <person name="Poghosyan L."/>
            <person name="Leucker S."/>
        </authorList>
    </citation>
    <scope>NUCLEOTIDE SEQUENCE [LARGE SCALE GENOMIC DNA]</scope>
    <source>
        <strain evidence="7">S-RSF-IL-03</strain>
    </source>
</reference>
<gene>
    <name evidence="5 7" type="primary">rplD</name>
    <name evidence="7" type="ORF">HOP12_06590</name>
</gene>
<dbReference type="Gene3D" id="3.40.1370.10">
    <property type="match status" value="1"/>
</dbReference>
<keyword evidence="5" id="KW-0699">rRNA-binding</keyword>
<dbReference type="GO" id="GO:1990904">
    <property type="term" value="C:ribonucleoprotein complex"/>
    <property type="evidence" value="ECO:0007669"/>
    <property type="project" value="UniProtKB-KW"/>
</dbReference>
<dbReference type="GO" id="GO:0005840">
    <property type="term" value="C:ribosome"/>
    <property type="evidence" value="ECO:0007669"/>
    <property type="project" value="UniProtKB-KW"/>
</dbReference>
<dbReference type="EMBL" id="JABFRW010000074">
    <property type="protein sequence ID" value="NOT33820.1"/>
    <property type="molecule type" value="Genomic_DNA"/>
</dbReference>
<keyword evidence="5" id="KW-0694">RNA-binding</keyword>
<dbReference type="InterPro" id="IPR002136">
    <property type="entry name" value="Ribosomal_uL4"/>
</dbReference>
<organism evidence="7 8">
    <name type="scientific">Eiseniibacteriota bacterium</name>
    <dbReference type="NCBI Taxonomy" id="2212470"/>
    <lineage>
        <taxon>Bacteria</taxon>
        <taxon>Candidatus Eiseniibacteriota</taxon>
    </lineage>
</organism>
<keyword evidence="3 5" id="KW-0687">Ribonucleoprotein</keyword>
<comment type="caution">
    <text evidence="7">The sequence shown here is derived from an EMBL/GenBank/DDBJ whole genome shotgun (WGS) entry which is preliminary data.</text>
</comment>
<comment type="function">
    <text evidence="5">One of the primary rRNA binding proteins, this protein initially binds near the 5'-end of the 23S rRNA. It is important during the early stages of 50S assembly. It makes multiple contacts with different domains of the 23S rRNA in the assembled 50S subunit and ribosome.</text>
</comment>
<evidence type="ECO:0000256" key="3">
    <source>
        <dbReference type="ARBA" id="ARBA00023274"/>
    </source>
</evidence>
<dbReference type="PANTHER" id="PTHR10746:SF6">
    <property type="entry name" value="LARGE RIBOSOMAL SUBUNIT PROTEIN UL4M"/>
    <property type="match status" value="1"/>
</dbReference>
<dbReference type="SUPFAM" id="SSF52166">
    <property type="entry name" value="Ribosomal protein L4"/>
    <property type="match status" value="1"/>
</dbReference>
<sequence>MNAKRYAMDGSENGTAALPEELFGQQVHEHLLWASVKRYLGNQRQGTAKVKNRGEVSGGGRKPFKQKGTGRARQGSNTSPLMPGGGRAFGPDPRSYRTEMPRGQRRKALASALSLKASENAVLVLAPLHFDVPKTSLMAATLRKLGAEGKKTLLVLDSPDVNVVKSCRNLRNLRTTLAHQVNPYELLACDLLLVTETGLARMKEVFVK</sequence>
<dbReference type="GO" id="GO:0019843">
    <property type="term" value="F:rRNA binding"/>
    <property type="evidence" value="ECO:0007669"/>
    <property type="project" value="UniProtKB-UniRule"/>
</dbReference>
<evidence type="ECO:0000256" key="6">
    <source>
        <dbReference type="SAM" id="MobiDB-lite"/>
    </source>
</evidence>
<evidence type="ECO:0000256" key="2">
    <source>
        <dbReference type="ARBA" id="ARBA00022980"/>
    </source>
</evidence>
<comment type="function">
    <text evidence="5">Forms part of the polypeptide exit tunnel.</text>
</comment>
<accession>A0A849SQY6</accession>
<dbReference type="GO" id="GO:0006412">
    <property type="term" value="P:translation"/>
    <property type="evidence" value="ECO:0007669"/>
    <property type="project" value="UniProtKB-UniRule"/>
</dbReference>
<evidence type="ECO:0000313" key="8">
    <source>
        <dbReference type="Proteomes" id="UP000580839"/>
    </source>
</evidence>
<proteinExistence type="inferred from homology"/>
<dbReference type="PANTHER" id="PTHR10746">
    <property type="entry name" value="50S RIBOSOMAL PROTEIN L4"/>
    <property type="match status" value="1"/>
</dbReference>
<dbReference type="Proteomes" id="UP000580839">
    <property type="component" value="Unassembled WGS sequence"/>
</dbReference>
<dbReference type="GO" id="GO:0003735">
    <property type="term" value="F:structural constituent of ribosome"/>
    <property type="evidence" value="ECO:0007669"/>
    <property type="project" value="InterPro"/>
</dbReference>
<dbReference type="NCBIfam" id="TIGR03953">
    <property type="entry name" value="rplD_bact"/>
    <property type="match status" value="1"/>
</dbReference>
<evidence type="ECO:0000256" key="5">
    <source>
        <dbReference type="HAMAP-Rule" id="MF_01328"/>
    </source>
</evidence>
<evidence type="ECO:0000256" key="4">
    <source>
        <dbReference type="ARBA" id="ARBA00035244"/>
    </source>
</evidence>
<dbReference type="InterPro" id="IPR013005">
    <property type="entry name" value="Ribosomal_uL4-like"/>
</dbReference>
<keyword evidence="2 5" id="KW-0689">Ribosomal protein</keyword>
<dbReference type="InterPro" id="IPR023574">
    <property type="entry name" value="Ribosomal_uL4_dom_sf"/>
</dbReference>
<protein>
    <recommendedName>
        <fullName evidence="4 5">Large ribosomal subunit protein uL4</fullName>
    </recommendedName>
</protein>
<feature type="region of interest" description="Disordered" evidence="6">
    <location>
        <begin position="44"/>
        <end position="103"/>
    </location>
</feature>
<evidence type="ECO:0000313" key="7">
    <source>
        <dbReference type="EMBL" id="NOT33820.1"/>
    </source>
</evidence>
<comment type="similarity">
    <text evidence="1 5">Belongs to the universal ribosomal protein uL4 family.</text>
</comment>
<evidence type="ECO:0000256" key="1">
    <source>
        <dbReference type="ARBA" id="ARBA00010528"/>
    </source>
</evidence>
<comment type="subunit">
    <text evidence="5">Part of the 50S ribosomal subunit.</text>
</comment>